<dbReference type="AlphaFoldDB" id="Q6UVW2"/>
<gene>
    <name evidence="3" type="primary">orf515</name>
</gene>
<dbReference type="GeneID" id="2847027"/>
<dbReference type="RefSeq" id="YP_025753.1">
    <property type="nucleotide sequence ID" value="NC_005926.1"/>
</dbReference>
<reference evidence="3" key="2">
    <citation type="journal article" date="2004" name="Mol. Biol. Evol.">
        <title>The complete mitochondrial DNA sequence of the green alga Pseudendoclonium akinetum (Ulvophyceae) highlights distinctive evolutionary trends in the chlorophyta and suggests a sister-group relationship between the Ulvophyceae and Chlorophyceae.</title>
        <authorList>
            <person name="Pombert J.F."/>
            <person name="Otis C."/>
            <person name="Lemieux C."/>
            <person name="Turmel M."/>
        </authorList>
    </citation>
    <scope>NUCLEOTIDE SEQUENCE</scope>
    <source>
        <strain evidence="3">UTEX 1912</strain>
    </source>
</reference>
<accession>Q6UVW2</accession>
<feature type="compositionally biased region" description="Basic and acidic residues" evidence="1">
    <location>
        <begin position="230"/>
        <end position="246"/>
    </location>
</feature>
<feature type="transmembrane region" description="Helical" evidence="2">
    <location>
        <begin position="31"/>
        <end position="57"/>
    </location>
</feature>
<feature type="compositionally biased region" description="Low complexity" evidence="1">
    <location>
        <begin position="216"/>
        <end position="226"/>
    </location>
</feature>
<organism evidence="3">
    <name type="scientific">Tupiella akineta</name>
    <name type="common">Green alga</name>
    <name type="synonym">Pseudendoclonium akinetum</name>
    <dbReference type="NCBI Taxonomy" id="160070"/>
    <lineage>
        <taxon>Eukaryota</taxon>
        <taxon>Viridiplantae</taxon>
        <taxon>Chlorophyta</taxon>
        <taxon>core chlorophytes</taxon>
        <taxon>Ulvophyceae</taxon>
        <taxon>OUU clade</taxon>
        <taxon>Ulotrichales</taxon>
        <taxon>Tupiellaceae</taxon>
        <taxon>Tupiella</taxon>
    </lineage>
</organism>
<dbReference type="EMBL" id="AY359242">
    <property type="protein sequence ID" value="AAQ18712.1"/>
    <property type="molecule type" value="Genomic_DNA"/>
</dbReference>
<evidence type="ECO:0000313" key="3">
    <source>
        <dbReference type="EMBL" id="AAQ18712.1"/>
    </source>
</evidence>
<keyword evidence="2" id="KW-1133">Transmembrane helix</keyword>
<sequence length="515" mass="57657">MLSFFIMPYYYKIFKKTCKHFSNVAKFLLSYYFYISLLNSFLELIIQNFVSLVHLIVGPVSPGLTFLFLNIIFSFFFFLVSKGLTTFVKTDEQLQSIFNFLTPNLTNLFLGSINYLASRVLHFYEIGSSLLSKKLLTLSKLASYGAWFAGCGKTPKEAVVKVSQEATLKVILHAFIIIAMFLVQMTLVSPAYAMGIESPFENYSCEKSAPIDSQTAAEAPEPLPEAQKQSFREEVDGSKRKFREEDASKSVGTGLVVKRAKEKKYRMTSTAKLNSYSPVDIQLRALVREARKNVGLNITRLENMTFRIYEDSLNTAKLALETGSSQLESRSAAETNRRLIAYGKEARTGRNTLLDAMRREGMAKIDEVEAFRAKQALANHEKNLKTLLTLEEFKNPADFSSRCGESDMFKQLQAYFKKKPDQFDLLPDSYFSVRPKNDFVFPIVAEPLAGVEGSSSACASDIDKNLANLGVATAFDLNSANPQSILPLNEHMLVNGDLSESDAATMAASFFDLLQ</sequence>
<keyword evidence="3" id="KW-0496">Mitochondrion</keyword>
<keyword evidence="2" id="KW-0812">Transmembrane</keyword>
<geneLocation type="mitochondrion" evidence="3"/>
<name>Q6UVW2_TUPAK</name>
<evidence type="ECO:0000256" key="1">
    <source>
        <dbReference type="SAM" id="MobiDB-lite"/>
    </source>
</evidence>
<reference evidence="3" key="1">
    <citation type="submission" date="2003-08" db="EMBL/GenBank/DDBJ databases">
        <authorList>
            <person name="Pombert J.-F."/>
            <person name="Otis C."/>
            <person name="Lemieux C."/>
            <person name="Turmel M."/>
        </authorList>
    </citation>
    <scope>NUCLEOTIDE SEQUENCE</scope>
    <source>
        <strain evidence="3">UTEX 1912</strain>
    </source>
</reference>
<feature type="transmembrane region" description="Helical" evidence="2">
    <location>
        <begin position="63"/>
        <end position="80"/>
    </location>
</feature>
<protein>
    <submittedName>
        <fullName evidence="3">Uncharacterized protein</fullName>
    </submittedName>
</protein>
<feature type="transmembrane region" description="Helical" evidence="2">
    <location>
        <begin position="170"/>
        <end position="193"/>
    </location>
</feature>
<proteinExistence type="predicted"/>
<keyword evidence="2" id="KW-0472">Membrane</keyword>
<evidence type="ECO:0000256" key="2">
    <source>
        <dbReference type="SAM" id="Phobius"/>
    </source>
</evidence>
<feature type="region of interest" description="Disordered" evidence="1">
    <location>
        <begin position="214"/>
        <end position="246"/>
    </location>
</feature>